<sequence length="96" mass="10944">MTFRLLRKSAMSGSHPMATLAMAEFMLDKLADRPGFSRERIMRQMCDEYGADTEQKIVQFEQETIEQHGVGHTVLDSVASGVTLMAPRVMPARWRR</sequence>
<dbReference type="EMBL" id="BFAD01000017">
    <property type="protein sequence ID" value="GBE89732.1"/>
    <property type="molecule type" value="Genomic_DNA"/>
</dbReference>
<reference evidence="1 2" key="1">
    <citation type="journal article" date="2018" name="Sci. Rep.">
        <title>Genome sequence of the cauliflower mushroom Sparassis crispa (Hanabiratake) and its association with beneficial usage.</title>
        <authorList>
            <person name="Kiyama R."/>
            <person name="Furutani Y."/>
            <person name="Kawaguchi K."/>
            <person name="Nakanishi T."/>
        </authorList>
    </citation>
    <scope>NUCLEOTIDE SEQUENCE [LARGE SCALE GENOMIC DNA]</scope>
</reference>
<evidence type="ECO:0000313" key="1">
    <source>
        <dbReference type="EMBL" id="GBE89732.1"/>
    </source>
</evidence>
<proteinExistence type="predicted"/>
<accession>A0A401H5P4</accession>
<comment type="caution">
    <text evidence="1">The sequence shown here is derived from an EMBL/GenBank/DDBJ whole genome shotgun (WGS) entry which is preliminary data.</text>
</comment>
<dbReference type="OrthoDB" id="5231159at2759"/>
<protein>
    <submittedName>
        <fullName evidence="1">Uncharacterized protein</fullName>
    </submittedName>
</protein>
<keyword evidence="2" id="KW-1185">Reference proteome</keyword>
<name>A0A401H5P4_9APHY</name>
<dbReference type="AlphaFoldDB" id="A0A401H5P4"/>
<dbReference type="GeneID" id="38786649"/>
<gene>
    <name evidence="1" type="ORF">SCP_1700570</name>
</gene>
<dbReference type="RefSeq" id="XP_027620645.1">
    <property type="nucleotide sequence ID" value="XM_027764844.1"/>
</dbReference>
<dbReference type="InParanoid" id="A0A401H5P4"/>
<dbReference type="Proteomes" id="UP000287166">
    <property type="component" value="Unassembled WGS sequence"/>
</dbReference>
<organism evidence="1 2">
    <name type="scientific">Sparassis crispa</name>
    <dbReference type="NCBI Taxonomy" id="139825"/>
    <lineage>
        <taxon>Eukaryota</taxon>
        <taxon>Fungi</taxon>
        <taxon>Dikarya</taxon>
        <taxon>Basidiomycota</taxon>
        <taxon>Agaricomycotina</taxon>
        <taxon>Agaricomycetes</taxon>
        <taxon>Polyporales</taxon>
        <taxon>Sparassidaceae</taxon>
        <taxon>Sparassis</taxon>
    </lineage>
</organism>
<evidence type="ECO:0000313" key="2">
    <source>
        <dbReference type="Proteomes" id="UP000287166"/>
    </source>
</evidence>